<dbReference type="EMBL" id="UINC01002548">
    <property type="protein sequence ID" value="SUZ97866.1"/>
    <property type="molecule type" value="Genomic_DNA"/>
</dbReference>
<dbReference type="InterPro" id="IPR051135">
    <property type="entry name" value="Gal/GlcNAc/GalNAc_ST"/>
</dbReference>
<dbReference type="SUPFAM" id="SSF52540">
    <property type="entry name" value="P-loop containing nucleoside triphosphate hydrolases"/>
    <property type="match status" value="1"/>
</dbReference>
<name>A0A381S179_9ZZZZ</name>
<proteinExistence type="predicted"/>
<dbReference type="GO" id="GO:0001517">
    <property type="term" value="F:N-acetylglucosamine 6-O-sulfotransferase activity"/>
    <property type="evidence" value="ECO:0007669"/>
    <property type="project" value="TreeGrafter"/>
</dbReference>
<organism evidence="1">
    <name type="scientific">marine metagenome</name>
    <dbReference type="NCBI Taxonomy" id="408172"/>
    <lineage>
        <taxon>unclassified sequences</taxon>
        <taxon>metagenomes</taxon>
        <taxon>ecological metagenomes</taxon>
    </lineage>
</organism>
<evidence type="ECO:0000313" key="1">
    <source>
        <dbReference type="EMBL" id="SUZ97866.1"/>
    </source>
</evidence>
<accession>A0A381S179</accession>
<dbReference type="AlphaFoldDB" id="A0A381S179"/>
<dbReference type="PANTHER" id="PTHR10704:SF44">
    <property type="entry name" value="LD35051P-RELATED"/>
    <property type="match status" value="1"/>
</dbReference>
<sequence>MNKPILITGSHRSGSTWVGNIIKNLSMIYYIHEPLTPNSITRGLFNTEIWYKYYDPNKEYEKVESILNELFIGQYPLKALLHFKNSLPNTDHRNPNGINDDKIDFKYLKWRIGAYLDSKRLKFNKVNHNEIIPLIKDPICLTAAEWIHKRWKSKNVFLIRHPAAFVSSLLRLNWRFNFENFIKQPDLINRFLKPYESDINNPPIDFISEASLIWLCTTKIIIEYQKIYPNWIYIRHEDLSYNPIKEFELLFEKLELPYTSKVKRFIQATSDHSNPSEVSNKGKVHQLQRNSRENIKNWKKRLTNKEIKKIRDITEHISNKFYSDKDW</sequence>
<dbReference type="Gene3D" id="3.40.50.300">
    <property type="entry name" value="P-loop containing nucleotide triphosphate hydrolases"/>
    <property type="match status" value="1"/>
</dbReference>
<dbReference type="InterPro" id="IPR027417">
    <property type="entry name" value="P-loop_NTPase"/>
</dbReference>
<gene>
    <name evidence="1" type="ORF">METZ01_LOCUS50720</name>
</gene>
<dbReference type="GO" id="GO:0006790">
    <property type="term" value="P:sulfur compound metabolic process"/>
    <property type="evidence" value="ECO:0007669"/>
    <property type="project" value="TreeGrafter"/>
</dbReference>
<dbReference type="PANTHER" id="PTHR10704">
    <property type="entry name" value="CARBOHYDRATE SULFOTRANSFERASE"/>
    <property type="match status" value="1"/>
</dbReference>
<reference evidence="1" key="1">
    <citation type="submission" date="2018-05" db="EMBL/GenBank/DDBJ databases">
        <authorList>
            <person name="Lanie J.A."/>
            <person name="Ng W.-L."/>
            <person name="Kazmierczak K.M."/>
            <person name="Andrzejewski T.M."/>
            <person name="Davidsen T.M."/>
            <person name="Wayne K.J."/>
            <person name="Tettelin H."/>
            <person name="Glass J.I."/>
            <person name="Rusch D."/>
            <person name="Podicherti R."/>
            <person name="Tsui H.-C.T."/>
            <person name="Winkler M.E."/>
        </authorList>
    </citation>
    <scope>NUCLEOTIDE SEQUENCE</scope>
</reference>
<dbReference type="GO" id="GO:0006044">
    <property type="term" value="P:N-acetylglucosamine metabolic process"/>
    <property type="evidence" value="ECO:0007669"/>
    <property type="project" value="TreeGrafter"/>
</dbReference>
<protein>
    <submittedName>
        <fullName evidence="1">Uncharacterized protein</fullName>
    </submittedName>
</protein>